<evidence type="ECO:0000256" key="1">
    <source>
        <dbReference type="ARBA" id="ARBA00002668"/>
    </source>
</evidence>
<dbReference type="CDD" id="cd18186">
    <property type="entry name" value="BTB_POZ_ZBTB_KLHL-like"/>
    <property type="match status" value="1"/>
</dbReference>
<dbReference type="Pfam" id="PF07707">
    <property type="entry name" value="BACK"/>
    <property type="match status" value="1"/>
</dbReference>
<comment type="pathway">
    <text evidence="2">Protein modification; protein ubiquitination.</text>
</comment>
<gene>
    <name evidence="6" type="ORF">ZOSMA_129G00060</name>
</gene>
<dbReference type="SUPFAM" id="SSF54695">
    <property type="entry name" value="POZ domain"/>
    <property type="match status" value="1"/>
</dbReference>
<dbReference type="Gene3D" id="1.25.40.420">
    <property type="match status" value="1"/>
</dbReference>
<dbReference type="GO" id="GO:0010114">
    <property type="term" value="P:response to red light"/>
    <property type="evidence" value="ECO:0000318"/>
    <property type="project" value="GO_Central"/>
</dbReference>
<dbReference type="STRING" id="29655.A0A0K9PZR1"/>
<dbReference type="FunFam" id="1.25.40.420:FF:000008">
    <property type="entry name" value="BTB/POZ domain-containing protein POB1"/>
    <property type="match status" value="1"/>
</dbReference>
<comment type="caution">
    <text evidence="6">The sequence shown here is derived from an EMBL/GenBank/DDBJ whole genome shotgun (WGS) entry which is preliminary data.</text>
</comment>
<dbReference type="OrthoDB" id="45365at2759"/>
<dbReference type="EMBL" id="LFYR01000337">
    <property type="protein sequence ID" value="KMZ74414.1"/>
    <property type="molecule type" value="Genomic_DNA"/>
</dbReference>
<dbReference type="InterPro" id="IPR000210">
    <property type="entry name" value="BTB/POZ_dom"/>
</dbReference>
<evidence type="ECO:0000256" key="2">
    <source>
        <dbReference type="ARBA" id="ARBA00004906"/>
    </source>
</evidence>
<dbReference type="Gene3D" id="3.30.710.10">
    <property type="entry name" value="Potassium Channel Kv1.1, Chain A"/>
    <property type="match status" value="1"/>
</dbReference>
<organism evidence="6 7">
    <name type="scientific">Zostera marina</name>
    <name type="common">Eelgrass</name>
    <dbReference type="NCBI Taxonomy" id="29655"/>
    <lineage>
        <taxon>Eukaryota</taxon>
        <taxon>Viridiplantae</taxon>
        <taxon>Streptophyta</taxon>
        <taxon>Embryophyta</taxon>
        <taxon>Tracheophyta</taxon>
        <taxon>Spermatophyta</taxon>
        <taxon>Magnoliopsida</taxon>
        <taxon>Liliopsida</taxon>
        <taxon>Zosteraceae</taxon>
        <taxon>Zostera</taxon>
    </lineage>
</organism>
<evidence type="ECO:0000256" key="3">
    <source>
        <dbReference type="ARBA" id="ARBA00022786"/>
    </source>
</evidence>
<evidence type="ECO:0000313" key="6">
    <source>
        <dbReference type="EMBL" id="KMZ74414.1"/>
    </source>
</evidence>
<proteinExistence type="predicted"/>
<dbReference type="AlphaFoldDB" id="A0A0K9PZR1"/>
<protein>
    <submittedName>
        <fullName evidence="6">Kelch-like protein</fullName>
    </submittedName>
</protein>
<dbReference type="SUPFAM" id="SSF49599">
    <property type="entry name" value="TRAF domain-like"/>
    <property type="match status" value="1"/>
</dbReference>
<dbReference type="Gene3D" id="2.60.210.10">
    <property type="entry name" value="Apoptosis, Tumor Necrosis Factor Receptor Associated Protein 2, Chain A"/>
    <property type="match status" value="1"/>
</dbReference>
<dbReference type="Proteomes" id="UP000036987">
    <property type="component" value="Unassembled WGS sequence"/>
</dbReference>
<evidence type="ECO:0000256" key="4">
    <source>
        <dbReference type="SAM" id="MobiDB-lite"/>
    </source>
</evidence>
<dbReference type="SMART" id="SM00225">
    <property type="entry name" value="BTB"/>
    <property type="match status" value="1"/>
</dbReference>
<dbReference type="PROSITE" id="PS50097">
    <property type="entry name" value="BTB"/>
    <property type="match status" value="1"/>
</dbReference>
<dbReference type="InterPro" id="IPR011705">
    <property type="entry name" value="BACK"/>
</dbReference>
<dbReference type="OMA" id="PESATHM"/>
<name>A0A0K9PZR1_ZOSMR</name>
<feature type="compositionally biased region" description="Basic and acidic residues" evidence="4">
    <location>
        <begin position="46"/>
        <end position="60"/>
    </location>
</feature>
<feature type="domain" description="BTB" evidence="5">
    <location>
        <begin position="100"/>
        <end position="175"/>
    </location>
</feature>
<dbReference type="GO" id="GO:0005634">
    <property type="term" value="C:nucleus"/>
    <property type="evidence" value="ECO:0000318"/>
    <property type="project" value="GO_Central"/>
</dbReference>
<keyword evidence="7" id="KW-1185">Reference proteome</keyword>
<dbReference type="InterPro" id="IPR045890">
    <property type="entry name" value="POB1-like"/>
</dbReference>
<sequence>MDERECLEEKLDFGFAFDSKNFSDRKLHIHIIEELNSSDAESEGEGESKGNDQDDGKDVDNQSFPDICETFETQDGEIFLVTEGDDEYDKFKGEDMIIKPDLHLDMEYKHVLRVEKVYINSAILAANSPFFYKLFSNGMKESVQQHVTLCVYESEEDALIDILRYIYTGKLTSTSASELLTVLIIADRFEVFSCMGYCSRLLCKLPMTLEFAINSLELPCSVSIATSVQPLIDAAKEYLVDRYMNILKCQDELMELPLAAIQSILSSDDLYVASEDVLYDVIVKWVRLKYPIVAERRQVFCTYLCPLIRFPMMSCRKLKKVLRCSELFSEFATKVVLEALFFKADAPHKQRALAQAETLSHRFIERGYKYRPVKIVEFQSPLKQCIVYLNLHRSECSKLFPSGRIYSQAFHIDGQAFFLSAHCNMDQENMFHCFGLFIGMQDKNASALTVDYEFAARTKEEDHEDFVSKYKGYYTFTGGKAVGYRNLFTTQWSKFLSEDSPYFINDVVHLRAELTIKRT</sequence>
<evidence type="ECO:0000259" key="5">
    <source>
        <dbReference type="PROSITE" id="PS50097"/>
    </source>
</evidence>
<dbReference type="Pfam" id="PF00651">
    <property type="entry name" value="BTB"/>
    <property type="match status" value="1"/>
</dbReference>
<dbReference type="InterPro" id="IPR008974">
    <property type="entry name" value="TRAF-like"/>
</dbReference>
<comment type="function">
    <text evidence="1">May act as a substrate-specific adapter of an E3 ubiquitin-protein ligase complex (CUL3-RBX1-BTB) which mediates the ubiquitination and subsequent proteasomal degradation of target proteins.</text>
</comment>
<dbReference type="SMART" id="SM00875">
    <property type="entry name" value="BACK"/>
    <property type="match status" value="1"/>
</dbReference>
<dbReference type="PANTHER" id="PTHR46336:SF3">
    <property type="entry name" value="BTB_POZ DOMAIN-CONTAINING PROTEIN POB1"/>
    <property type="match status" value="1"/>
</dbReference>
<feature type="region of interest" description="Disordered" evidence="4">
    <location>
        <begin position="36"/>
        <end position="64"/>
    </location>
</feature>
<reference evidence="7" key="1">
    <citation type="journal article" date="2016" name="Nature">
        <title>The genome of the seagrass Zostera marina reveals angiosperm adaptation to the sea.</title>
        <authorList>
            <person name="Olsen J.L."/>
            <person name="Rouze P."/>
            <person name="Verhelst B."/>
            <person name="Lin Y.-C."/>
            <person name="Bayer T."/>
            <person name="Collen J."/>
            <person name="Dattolo E."/>
            <person name="De Paoli E."/>
            <person name="Dittami S."/>
            <person name="Maumus F."/>
            <person name="Michel G."/>
            <person name="Kersting A."/>
            <person name="Lauritano C."/>
            <person name="Lohaus R."/>
            <person name="Toepel M."/>
            <person name="Tonon T."/>
            <person name="Vanneste K."/>
            <person name="Amirebrahimi M."/>
            <person name="Brakel J."/>
            <person name="Bostroem C."/>
            <person name="Chovatia M."/>
            <person name="Grimwood J."/>
            <person name="Jenkins J.W."/>
            <person name="Jueterbock A."/>
            <person name="Mraz A."/>
            <person name="Stam W.T."/>
            <person name="Tice H."/>
            <person name="Bornberg-Bauer E."/>
            <person name="Green P.J."/>
            <person name="Pearson G.A."/>
            <person name="Procaccini G."/>
            <person name="Duarte C.M."/>
            <person name="Schmutz J."/>
            <person name="Reusch T.B.H."/>
            <person name="Van de Peer Y."/>
        </authorList>
    </citation>
    <scope>NUCLEOTIDE SEQUENCE [LARGE SCALE GENOMIC DNA]</scope>
    <source>
        <strain evidence="7">cv. Finnish</strain>
    </source>
</reference>
<accession>A0A0K9PZR1</accession>
<keyword evidence="3" id="KW-0833">Ubl conjugation pathway</keyword>
<dbReference type="PANTHER" id="PTHR46336">
    <property type="entry name" value="OS02G0260700 PROTEIN"/>
    <property type="match status" value="1"/>
</dbReference>
<evidence type="ECO:0000313" key="7">
    <source>
        <dbReference type="Proteomes" id="UP000036987"/>
    </source>
</evidence>
<dbReference type="InterPro" id="IPR011333">
    <property type="entry name" value="SKP1/BTB/POZ_sf"/>
</dbReference>